<evidence type="ECO:0000313" key="3">
    <source>
        <dbReference type="Proteomes" id="UP000273159"/>
    </source>
</evidence>
<dbReference type="GO" id="GO:0003677">
    <property type="term" value="F:DNA binding"/>
    <property type="evidence" value="ECO:0007669"/>
    <property type="project" value="UniProtKB-KW"/>
</dbReference>
<dbReference type="InterPro" id="IPR041657">
    <property type="entry name" value="HTH_17"/>
</dbReference>
<keyword evidence="2" id="KW-0238">DNA-binding</keyword>
<dbReference type="InterPro" id="IPR009061">
    <property type="entry name" value="DNA-bd_dom_put_sf"/>
</dbReference>
<dbReference type="AlphaFoldDB" id="A0A3B0G1G8"/>
<evidence type="ECO:0000259" key="1">
    <source>
        <dbReference type="Pfam" id="PF12728"/>
    </source>
</evidence>
<gene>
    <name evidence="2" type="ORF">D7Z96_01635</name>
</gene>
<protein>
    <submittedName>
        <fullName evidence="2">DNA-binding protein</fullName>
    </submittedName>
</protein>
<proteinExistence type="predicted"/>
<dbReference type="SUPFAM" id="SSF46955">
    <property type="entry name" value="Putative DNA-binding domain"/>
    <property type="match status" value="1"/>
</dbReference>
<name>A0A3B0G1G8_PSEPS</name>
<dbReference type="Proteomes" id="UP000273159">
    <property type="component" value="Unassembled WGS sequence"/>
</dbReference>
<dbReference type="EMBL" id="RBNH01000001">
    <property type="protein sequence ID" value="RKO27761.1"/>
    <property type="molecule type" value="Genomic_DNA"/>
</dbReference>
<accession>A0A3B0G1G8</accession>
<feature type="domain" description="Helix-turn-helix" evidence="1">
    <location>
        <begin position="3"/>
        <end position="52"/>
    </location>
</feature>
<reference evidence="2 3" key="1">
    <citation type="submission" date="2018-10" db="EMBL/GenBank/DDBJ databases">
        <title>Genome-guide identification and characterization of bacteria that degrade polycyclic aromatic hydrocarbons and resist hexavalent chromium simultaneously.</title>
        <authorList>
            <person name="Feng H."/>
        </authorList>
    </citation>
    <scope>NUCLEOTIDE SEQUENCE [LARGE SCALE GENOMIC DNA]</scope>
    <source>
        <strain evidence="2 3">J015</strain>
    </source>
</reference>
<reference evidence="3" key="2">
    <citation type="submission" date="2018-10" db="EMBL/GenBank/DDBJ databases">
        <authorList>
            <person name="Wang Y."/>
            <person name="Wang J."/>
            <person name="Yang X."/>
            <person name="Wang Z."/>
            <person name="Huang Y."/>
        </authorList>
    </citation>
    <scope>NUCLEOTIDE SEQUENCE [LARGE SCALE GENOMIC DNA]</scope>
    <source>
        <strain evidence="3">J015</strain>
    </source>
</reference>
<evidence type="ECO:0000313" key="2">
    <source>
        <dbReference type="EMBL" id="RKO27761.1"/>
    </source>
</evidence>
<comment type="caution">
    <text evidence="2">The sequence shown here is derived from an EMBL/GenBank/DDBJ whole genome shotgun (WGS) entry which is preliminary data.</text>
</comment>
<sequence length="59" mass="6712">MKLLTLDEVAEILRKSPAQVRWMRHNGTGPRAARLGGRVMYREQDVIDWVNAAFEAEAS</sequence>
<dbReference type="Pfam" id="PF12728">
    <property type="entry name" value="HTH_17"/>
    <property type="match status" value="1"/>
</dbReference>
<organism evidence="2 3">
    <name type="scientific">Pseudarthrobacter phenanthrenivorans</name>
    <name type="common">Arthrobacter phenanthrenivorans</name>
    <dbReference type="NCBI Taxonomy" id="361575"/>
    <lineage>
        <taxon>Bacteria</taxon>
        <taxon>Bacillati</taxon>
        <taxon>Actinomycetota</taxon>
        <taxon>Actinomycetes</taxon>
        <taxon>Micrococcales</taxon>
        <taxon>Micrococcaceae</taxon>
        <taxon>Pseudarthrobacter</taxon>
    </lineage>
</organism>